<dbReference type="AlphaFoldDB" id="A0A848B669"/>
<dbReference type="Proteomes" id="UP000576225">
    <property type="component" value="Unassembled WGS sequence"/>
</dbReference>
<sequence length="92" mass="10494">MFEEKRFHSGGRSAVYYTLIKFLNGIIPCVPSLHTFRSLVSALRKREGVRGRESGDQRRVSPRTNQSEHLSHFPQALTPLPMLCRRQVGAKT</sequence>
<proteinExistence type="predicted"/>
<evidence type="ECO:0000256" key="1">
    <source>
        <dbReference type="SAM" id="MobiDB-lite"/>
    </source>
</evidence>
<dbReference type="EMBL" id="JABAEW010000042">
    <property type="protein sequence ID" value="NMD88296.1"/>
    <property type="molecule type" value="Genomic_DNA"/>
</dbReference>
<protein>
    <submittedName>
        <fullName evidence="2">Uncharacterized protein</fullName>
    </submittedName>
</protein>
<evidence type="ECO:0000313" key="3">
    <source>
        <dbReference type="Proteomes" id="UP000576225"/>
    </source>
</evidence>
<dbReference type="RefSeq" id="WP_168963470.1">
    <property type="nucleotide sequence ID" value="NZ_JABAEW010000042.1"/>
</dbReference>
<evidence type="ECO:0000313" key="2">
    <source>
        <dbReference type="EMBL" id="NMD88296.1"/>
    </source>
</evidence>
<gene>
    <name evidence="2" type="ORF">HF882_17050</name>
</gene>
<feature type="compositionally biased region" description="Basic and acidic residues" evidence="1">
    <location>
        <begin position="47"/>
        <end position="59"/>
    </location>
</feature>
<organism evidence="2 3">
    <name type="scientific">Victivallis vadensis</name>
    <dbReference type="NCBI Taxonomy" id="172901"/>
    <lineage>
        <taxon>Bacteria</taxon>
        <taxon>Pseudomonadati</taxon>
        <taxon>Lentisphaerota</taxon>
        <taxon>Lentisphaeria</taxon>
        <taxon>Victivallales</taxon>
        <taxon>Victivallaceae</taxon>
        <taxon>Victivallis</taxon>
    </lineage>
</organism>
<name>A0A848B669_9BACT</name>
<comment type="caution">
    <text evidence="2">The sequence shown here is derived from an EMBL/GenBank/DDBJ whole genome shotgun (WGS) entry which is preliminary data.</text>
</comment>
<feature type="region of interest" description="Disordered" evidence="1">
    <location>
        <begin position="47"/>
        <end position="72"/>
    </location>
</feature>
<reference evidence="2 3" key="1">
    <citation type="submission" date="2020-04" db="EMBL/GenBank/DDBJ databases">
        <authorList>
            <person name="Hitch T.C.A."/>
            <person name="Wylensek D."/>
            <person name="Clavel T."/>
        </authorList>
    </citation>
    <scope>NUCLEOTIDE SEQUENCE [LARGE SCALE GENOMIC DNA]</scope>
    <source>
        <strain evidence="2 3">COR2-253-APC-1A</strain>
    </source>
</reference>
<accession>A0A848B669</accession>